<organism evidence="1 2">
    <name type="scientific">Trifolium medium</name>
    <dbReference type="NCBI Taxonomy" id="97028"/>
    <lineage>
        <taxon>Eukaryota</taxon>
        <taxon>Viridiplantae</taxon>
        <taxon>Streptophyta</taxon>
        <taxon>Embryophyta</taxon>
        <taxon>Tracheophyta</taxon>
        <taxon>Spermatophyta</taxon>
        <taxon>Magnoliopsida</taxon>
        <taxon>eudicotyledons</taxon>
        <taxon>Gunneridae</taxon>
        <taxon>Pentapetalae</taxon>
        <taxon>rosids</taxon>
        <taxon>fabids</taxon>
        <taxon>Fabales</taxon>
        <taxon>Fabaceae</taxon>
        <taxon>Papilionoideae</taxon>
        <taxon>50 kb inversion clade</taxon>
        <taxon>NPAAA clade</taxon>
        <taxon>Hologalegina</taxon>
        <taxon>IRL clade</taxon>
        <taxon>Trifolieae</taxon>
        <taxon>Trifolium</taxon>
    </lineage>
</organism>
<dbReference type="AlphaFoldDB" id="A0A392TBZ8"/>
<dbReference type="EMBL" id="LXQA010534082">
    <property type="protein sequence ID" value="MCI57740.1"/>
    <property type="molecule type" value="Genomic_DNA"/>
</dbReference>
<dbReference type="Proteomes" id="UP000265520">
    <property type="component" value="Unassembled WGS sequence"/>
</dbReference>
<protein>
    <submittedName>
        <fullName evidence="1">Uncharacterized protein</fullName>
    </submittedName>
</protein>
<sequence length="90" mass="10011">LWEVEKMRQEDLLLQLSVNIASEAKGKEIEAEPHPLVLALQEKIEAQGAEQEKIKEELKSLTEGQQNIVKTQDDISTKLSAILAHLAANP</sequence>
<name>A0A392TBZ8_9FABA</name>
<keyword evidence="2" id="KW-1185">Reference proteome</keyword>
<accession>A0A392TBZ8</accession>
<evidence type="ECO:0000313" key="1">
    <source>
        <dbReference type="EMBL" id="MCI57740.1"/>
    </source>
</evidence>
<comment type="caution">
    <text evidence="1">The sequence shown here is derived from an EMBL/GenBank/DDBJ whole genome shotgun (WGS) entry which is preliminary data.</text>
</comment>
<proteinExistence type="predicted"/>
<evidence type="ECO:0000313" key="2">
    <source>
        <dbReference type="Proteomes" id="UP000265520"/>
    </source>
</evidence>
<reference evidence="1 2" key="1">
    <citation type="journal article" date="2018" name="Front. Plant Sci.">
        <title>Red Clover (Trifolium pratense) and Zigzag Clover (T. medium) - A Picture of Genomic Similarities and Differences.</title>
        <authorList>
            <person name="Dluhosova J."/>
            <person name="Istvanek J."/>
            <person name="Nedelnik J."/>
            <person name="Repkova J."/>
        </authorList>
    </citation>
    <scope>NUCLEOTIDE SEQUENCE [LARGE SCALE GENOMIC DNA]</scope>
    <source>
        <strain evidence="2">cv. 10/8</strain>
        <tissue evidence="1">Leaf</tissue>
    </source>
</reference>
<feature type="non-terminal residue" evidence="1">
    <location>
        <position position="1"/>
    </location>
</feature>